<dbReference type="Gene3D" id="1.10.510.10">
    <property type="entry name" value="Transferase(Phosphotransferase) domain 1"/>
    <property type="match status" value="1"/>
</dbReference>
<organism evidence="2 3">
    <name type="scientific">Cymbomonas tetramitiformis</name>
    <dbReference type="NCBI Taxonomy" id="36881"/>
    <lineage>
        <taxon>Eukaryota</taxon>
        <taxon>Viridiplantae</taxon>
        <taxon>Chlorophyta</taxon>
        <taxon>Pyramimonadophyceae</taxon>
        <taxon>Pyramimonadales</taxon>
        <taxon>Pyramimonadaceae</taxon>
        <taxon>Cymbomonas</taxon>
    </lineage>
</organism>
<evidence type="ECO:0000313" key="3">
    <source>
        <dbReference type="Proteomes" id="UP001190700"/>
    </source>
</evidence>
<proteinExistence type="predicted"/>
<dbReference type="GO" id="GO:0005737">
    <property type="term" value="C:cytoplasm"/>
    <property type="evidence" value="ECO:0007669"/>
    <property type="project" value="TreeGrafter"/>
</dbReference>
<gene>
    <name evidence="2" type="ORF">CYMTET_5551</name>
</gene>
<dbReference type="PROSITE" id="PS50011">
    <property type="entry name" value="PROTEIN_KINASE_DOM"/>
    <property type="match status" value="1"/>
</dbReference>
<dbReference type="PANTHER" id="PTHR44167">
    <property type="entry name" value="OVARIAN-SPECIFIC SERINE/THREONINE-PROTEIN KINASE LOK-RELATED"/>
    <property type="match status" value="1"/>
</dbReference>
<dbReference type="GO" id="GO:0004674">
    <property type="term" value="F:protein serine/threonine kinase activity"/>
    <property type="evidence" value="ECO:0007669"/>
    <property type="project" value="TreeGrafter"/>
</dbReference>
<evidence type="ECO:0000313" key="2">
    <source>
        <dbReference type="EMBL" id="KAK3286918.1"/>
    </source>
</evidence>
<comment type="caution">
    <text evidence="2">The sequence shown here is derived from an EMBL/GenBank/DDBJ whole genome shotgun (WGS) entry which is preliminary data.</text>
</comment>
<sequence>MVALKFFAHKKEFEAELENCSACHSIYIVKVLDMCMVEEQVSPAPTPAELTSVVPAASPPAPGTPALLQGEDAPAEKAAVGDDDTAEARKQGPVAIDVEPADEFVDAADDGGEADTVEKKQANENAVANVAQIPEVAAAPVPVASPAAIEKPPATIDDFCCLVLERGEFNLQEYLKKAGRRLDSVKKKSILSDIYNALSAMHRNSDLVHGDIKPANIVKFAQDDVWKLIDMATASKIDEDATVEYTLRYAAPEVVKLALQGQKTAPRNPALDMWSAGVVMYEVYTGQRLFDEQISDQQVMAELLSSAPLQLKGLQNIESGAGRIIRDKLLVKDPSERWTVDKVLQSNFFKTMDDTTRMSSSSIEVAQSIRRLSVQVEEIAAMTAVSVTEMQAGDLLVEIQLQELSPKQQTCLVTDHDTAGPCFNLVLGCKYEVILNIFRESSTLLNPVKSISKLLIKTKDGVPVALHMEPTVHKKKTLPNLLTFKGEWIPSLCQSNMLFTPTKWPETRIVTMELDVELKDLPGRPVKLSQQMHCLVHKEDSPALRATRAYNWSKKEYMKLNPQTRQAIEGAVFVLKTAAEVII</sequence>
<dbReference type="InterPro" id="IPR000719">
    <property type="entry name" value="Prot_kinase_dom"/>
</dbReference>
<dbReference type="GO" id="GO:0005634">
    <property type="term" value="C:nucleus"/>
    <property type="evidence" value="ECO:0007669"/>
    <property type="project" value="TreeGrafter"/>
</dbReference>
<evidence type="ECO:0000259" key="1">
    <source>
        <dbReference type="PROSITE" id="PS50011"/>
    </source>
</evidence>
<dbReference type="AlphaFoldDB" id="A0AAE0GZ85"/>
<dbReference type="SMART" id="SM00220">
    <property type="entry name" value="S_TKc"/>
    <property type="match status" value="1"/>
</dbReference>
<dbReference type="InterPro" id="IPR011009">
    <property type="entry name" value="Kinase-like_dom_sf"/>
</dbReference>
<keyword evidence="3" id="KW-1185">Reference proteome</keyword>
<dbReference type="SUPFAM" id="SSF56112">
    <property type="entry name" value="Protein kinase-like (PK-like)"/>
    <property type="match status" value="1"/>
</dbReference>
<feature type="domain" description="Protein kinase" evidence="1">
    <location>
        <begin position="61"/>
        <end position="349"/>
    </location>
</feature>
<name>A0AAE0GZ85_9CHLO</name>
<dbReference type="GO" id="GO:0044773">
    <property type="term" value="P:mitotic DNA damage checkpoint signaling"/>
    <property type="evidence" value="ECO:0007669"/>
    <property type="project" value="TreeGrafter"/>
</dbReference>
<reference evidence="2 3" key="1">
    <citation type="journal article" date="2015" name="Genome Biol. Evol.">
        <title>Comparative Genomics of a Bacterivorous Green Alga Reveals Evolutionary Causalities and Consequences of Phago-Mixotrophic Mode of Nutrition.</title>
        <authorList>
            <person name="Burns J.A."/>
            <person name="Paasch A."/>
            <person name="Narechania A."/>
            <person name="Kim E."/>
        </authorList>
    </citation>
    <scope>NUCLEOTIDE SEQUENCE [LARGE SCALE GENOMIC DNA]</scope>
    <source>
        <strain evidence="2 3">PLY_AMNH</strain>
    </source>
</reference>
<dbReference type="GO" id="GO:0005524">
    <property type="term" value="F:ATP binding"/>
    <property type="evidence" value="ECO:0007669"/>
    <property type="project" value="InterPro"/>
</dbReference>
<accession>A0AAE0GZ85</accession>
<dbReference type="Pfam" id="PF00069">
    <property type="entry name" value="Pkinase"/>
    <property type="match status" value="1"/>
</dbReference>
<dbReference type="Proteomes" id="UP001190700">
    <property type="component" value="Unassembled WGS sequence"/>
</dbReference>
<protein>
    <recommendedName>
        <fullName evidence="1">Protein kinase domain-containing protein</fullName>
    </recommendedName>
</protein>
<dbReference type="PANTHER" id="PTHR44167:SF18">
    <property type="entry name" value="PROTEIN KINASE DOMAIN-CONTAINING PROTEIN"/>
    <property type="match status" value="1"/>
</dbReference>
<dbReference type="EMBL" id="LGRX02001093">
    <property type="protein sequence ID" value="KAK3286918.1"/>
    <property type="molecule type" value="Genomic_DNA"/>
</dbReference>